<dbReference type="GO" id="GO:0003677">
    <property type="term" value="F:DNA binding"/>
    <property type="evidence" value="ECO:0007669"/>
    <property type="project" value="UniProtKB-KW"/>
</dbReference>
<dbReference type="InterPro" id="IPR011711">
    <property type="entry name" value="GntR_C"/>
</dbReference>
<dbReference type="Proteomes" id="UP000321157">
    <property type="component" value="Unassembled WGS sequence"/>
</dbReference>
<dbReference type="Gene3D" id="1.10.10.10">
    <property type="entry name" value="Winged helix-like DNA-binding domain superfamily/Winged helix DNA-binding domain"/>
    <property type="match status" value="1"/>
</dbReference>
<name>A0A511VBD8_9BACL</name>
<sequence length="201" mass="23272">MILGWDLAPGQKININSLSKEINVSPIPLREALSRLHSEKLVGFEPNKGYRVSDILDEKSMSDLLEARLLIELYAIRTVIQFNRLYILEELRELNEKLSSPKESIFQEEFLEFSKLDRAFHLTIIRAAGNPFLLEAYEAMHIHFHQARFYHIRGGIDRHEGVGEHLEIIEAIQTRDVYRAELAVTNHIKGAKNRLMIKKSL</sequence>
<comment type="caution">
    <text evidence="5">The sequence shown here is derived from an EMBL/GenBank/DDBJ whole genome shotgun (WGS) entry which is preliminary data.</text>
</comment>
<evidence type="ECO:0000256" key="3">
    <source>
        <dbReference type="ARBA" id="ARBA00023163"/>
    </source>
</evidence>
<protein>
    <submittedName>
        <fullName evidence="5">GntR family transcriptional regulator</fullName>
    </submittedName>
</protein>
<evidence type="ECO:0000313" key="6">
    <source>
        <dbReference type="Proteomes" id="UP000321157"/>
    </source>
</evidence>
<dbReference type="SMART" id="SM00895">
    <property type="entry name" value="FCD"/>
    <property type="match status" value="1"/>
</dbReference>
<evidence type="ECO:0000256" key="2">
    <source>
        <dbReference type="ARBA" id="ARBA00023125"/>
    </source>
</evidence>
<keyword evidence="1" id="KW-0805">Transcription regulation</keyword>
<evidence type="ECO:0000256" key="1">
    <source>
        <dbReference type="ARBA" id="ARBA00023015"/>
    </source>
</evidence>
<accession>A0A511VBD8</accession>
<gene>
    <name evidence="5" type="ORF">ADA01nite_36140</name>
</gene>
<reference evidence="5 6" key="1">
    <citation type="submission" date="2019-07" db="EMBL/GenBank/DDBJ databases">
        <title>Whole genome shotgun sequence of Aneurinibacillus danicus NBRC 102444.</title>
        <authorList>
            <person name="Hosoyama A."/>
            <person name="Uohara A."/>
            <person name="Ohji S."/>
            <person name="Ichikawa N."/>
        </authorList>
    </citation>
    <scope>NUCLEOTIDE SEQUENCE [LARGE SCALE GENOMIC DNA]</scope>
    <source>
        <strain evidence="5 6">NBRC 102444</strain>
    </source>
</reference>
<dbReference type="PANTHER" id="PTHR43537">
    <property type="entry name" value="TRANSCRIPTIONAL REGULATOR, GNTR FAMILY"/>
    <property type="match status" value="1"/>
</dbReference>
<evidence type="ECO:0000313" key="5">
    <source>
        <dbReference type="EMBL" id="GEN36154.1"/>
    </source>
</evidence>
<dbReference type="GO" id="GO:0003700">
    <property type="term" value="F:DNA-binding transcription factor activity"/>
    <property type="evidence" value="ECO:0007669"/>
    <property type="project" value="InterPro"/>
</dbReference>
<dbReference type="PROSITE" id="PS50949">
    <property type="entry name" value="HTH_GNTR"/>
    <property type="match status" value="1"/>
</dbReference>
<dbReference type="InterPro" id="IPR036388">
    <property type="entry name" value="WH-like_DNA-bd_sf"/>
</dbReference>
<proteinExistence type="predicted"/>
<dbReference type="InterPro" id="IPR008920">
    <property type="entry name" value="TF_FadR/GntR_C"/>
</dbReference>
<dbReference type="InterPro" id="IPR000524">
    <property type="entry name" value="Tscrpt_reg_HTH_GntR"/>
</dbReference>
<feature type="domain" description="HTH gntR-type" evidence="4">
    <location>
        <begin position="1"/>
        <end position="55"/>
    </location>
</feature>
<dbReference type="SUPFAM" id="SSF48008">
    <property type="entry name" value="GntR ligand-binding domain-like"/>
    <property type="match status" value="1"/>
</dbReference>
<keyword evidence="2" id="KW-0238">DNA-binding</keyword>
<dbReference type="InterPro" id="IPR036390">
    <property type="entry name" value="WH_DNA-bd_sf"/>
</dbReference>
<keyword evidence="6" id="KW-1185">Reference proteome</keyword>
<evidence type="ECO:0000259" key="4">
    <source>
        <dbReference type="PROSITE" id="PS50949"/>
    </source>
</evidence>
<dbReference type="SMART" id="SM00345">
    <property type="entry name" value="HTH_GNTR"/>
    <property type="match status" value="1"/>
</dbReference>
<keyword evidence="3" id="KW-0804">Transcription</keyword>
<organism evidence="5 6">
    <name type="scientific">Aneurinibacillus danicus</name>
    <dbReference type="NCBI Taxonomy" id="267746"/>
    <lineage>
        <taxon>Bacteria</taxon>
        <taxon>Bacillati</taxon>
        <taxon>Bacillota</taxon>
        <taxon>Bacilli</taxon>
        <taxon>Bacillales</taxon>
        <taxon>Paenibacillaceae</taxon>
        <taxon>Aneurinibacillus group</taxon>
        <taxon>Aneurinibacillus</taxon>
    </lineage>
</organism>
<dbReference type="AlphaFoldDB" id="A0A511VBD8"/>
<dbReference type="Gene3D" id="1.20.120.530">
    <property type="entry name" value="GntR ligand-binding domain-like"/>
    <property type="match status" value="1"/>
</dbReference>
<dbReference type="SUPFAM" id="SSF46785">
    <property type="entry name" value="Winged helix' DNA-binding domain"/>
    <property type="match status" value="1"/>
</dbReference>
<dbReference type="Pfam" id="PF07729">
    <property type="entry name" value="FCD"/>
    <property type="match status" value="1"/>
</dbReference>
<dbReference type="Pfam" id="PF00392">
    <property type="entry name" value="GntR"/>
    <property type="match status" value="1"/>
</dbReference>
<dbReference type="PANTHER" id="PTHR43537:SF5">
    <property type="entry name" value="UXU OPERON TRANSCRIPTIONAL REGULATOR"/>
    <property type="match status" value="1"/>
</dbReference>
<dbReference type="EMBL" id="BJXX01000169">
    <property type="protein sequence ID" value="GEN36154.1"/>
    <property type="molecule type" value="Genomic_DNA"/>
</dbReference>
<dbReference type="OrthoDB" id="114741at2"/>